<dbReference type="PROSITE" id="PS00903">
    <property type="entry name" value="CYT_DCMP_DEAMINASES_1"/>
    <property type="match status" value="1"/>
</dbReference>
<dbReference type="InterPro" id="IPR002125">
    <property type="entry name" value="CMP_dCMP_dom"/>
</dbReference>
<feature type="binding site" evidence="16">
    <location>
        <position position="91"/>
    </location>
    <ligand>
        <name>Zn(2+)</name>
        <dbReference type="ChEBI" id="CHEBI:29105"/>
        <note>catalytic</note>
    </ligand>
</feature>
<evidence type="ECO:0000313" key="18">
    <source>
        <dbReference type="EMBL" id="SHG59367.1"/>
    </source>
</evidence>
<protein>
    <recommendedName>
        <fullName evidence="13">Riboflavin biosynthesis protein RibD</fullName>
    </recommendedName>
    <domain>
        <recommendedName>
            <fullName evidence="13">Diaminohydroxyphosphoribosylaminopyrimidine deaminase</fullName>
            <shortName evidence="13">DRAP deaminase</shortName>
            <ecNumber evidence="13">3.5.4.26</ecNumber>
        </recommendedName>
        <alternativeName>
            <fullName evidence="13">Riboflavin-specific deaminase</fullName>
        </alternativeName>
    </domain>
    <domain>
        <recommendedName>
            <fullName evidence="13">5-amino-6-(5-phosphoribosylamino)uracil reductase</fullName>
            <ecNumber evidence="13">1.1.1.193</ecNumber>
        </recommendedName>
        <alternativeName>
            <fullName evidence="13">HTP reductase</fullName>
        </alternativeName>
    </domain>
</protein>
<evidence type="ECO:0000256" key="7">
    <source>
        <dbReference type="ARBA" id="ARBA00022723"/>
    </source>
</evidence>
<comment type="similarity">
    <text evidence="4 13">In the N-terminal section; belongs to the cytidine and deoxycytidylate deaminase family.</text>
</comment>
<feature type="binding site" evidence="15">
    <location>
        <position position="191"/>
    </location>
    <ligand>
        <name>substrate</name>
    </ligand>
</feature>
<dbReference type="InterPro" id="IPR011549">
    <property type="entry name" value="RibD_C"/>
</dbReference>
<dbReference type="NCBIfam" id="TIGR00227">
    <property type="entry name" value="ribD_Cterm"/>
    <property type="match status" value="1"/>
</dbReference>
<keyword evidence="11 13" id="KW-0560">Oxidoreductase</keyword>
<dbReference type="SUPFAM" id="SSF53927">
    <property type="entry name" value="Cytidine deaminase-like"/>
    <property type="match status" value="1"/>
</dbReference>
<feature type="binding site" evidence="15">
    <location>
        <position position="203"/>
    </location>
    <ligand>
        <name>substrate</name>
    </ligand>
</feature>
<keyword evidence="12" id="KW-0511">Multifunctional enzyme</keyword>
<feature type="binding site" evidence="15">
    <location>
        <position position="175"/>
    </location>
    <ligand>
        <name>substrate</name>
    </ligand>
</feature>
<organism evidence="18 19">
    <name type="scientific">Marisediminitalea aggregata</name>
    <dbReference type="NCBI Taxonomy" id="634436"/>
    <lineage>
        <taxon>Bacteria</taxon>
        <taxon>Pseudomonadati</taxon>
        <taxon>Pseudomonadota</taxon>
        <taxon>Gammaproteobacteria</taxon>
        <taxon>Alteromonadales</taxon>
        <taxon>Alteromonadaceae</taxon>
        <taxon>Marisediminitalea</taxon>
    </lineage>
</organism>
<dbReference type="RefSeq" id="WP_073322927.1">
    <property type="nucleotide sequence ID" value="NZ_FQWD01000004.1"/>
</dbReference>
<dbReference type="InterPro" id="IPR016192">
    <property type="entry name" value="APOBEC/CMP_deaminase_Zn-bd"/>
</dbReference>
<dbReference type="EC" id="1.1.1.193" evidence="13"/>
<comment type="catalytic activity">
    <reaction evidence="13">
        <text>2,5-diamino-6-hydroxy-4-(5-phosphoribosylamino)-pyrimidine + H2O + H(+) = 5-amino-6-(5-phospho-D-ribosylamino)uracil + NH4(+)</text>
        <dbReference type="Rhea" id="RHEA:21868"/>
        <dbReference type="ChEBI" id="CHEBI:15377"/>
        <dbReference type="ChEBI" id="CHEBI:15378"/>
        <dbReference type="ChEBI" id="CHEBI:28938"/>
        <dbReference type="ChEBI" id="CHEBI:58453"/>
        <dbReference type="ChEBI" id="CHEBI:58614"/>
        <dbReference type="EC" id="3.5.4.26"/>
    </reaction>
</comment>
<comment type="function">
    <text evidence="1 13">Converts 2,5-diamino-6-(ribosylamino)-4(3h)-pyrimidinone 5'-phosphate into 5-amino-6-(ribosylamino)-2,4(1h,3h)-pyrimidinedione 5'-phosphate.</text>
</comment>
<dbReference type="GO" id="GO:0050661">
    <property type="term" value="F:NADP binding"/>
    <property type="evidence" value="ECO:0007669"/>
    <property type="project" value="InterPro"/>
</dbReference>
<dbReference type="EMBL" id="FQWD01000004">
    <property type="protein sequence ID" value="SHG59367.1"/>
    <property type="molecule type" value="Genomic_DNA"/>
</dbReference>
<evidence type="ECO:0000256" key="9">
    <source>
        <dbReference type="ARBA" id="ARBA00022833"/>
    </source>
</evidence>
<feature type="binding site" evidence="16">
    <location>
        <position position="57"/>
    </location>
    <ligand>
        <name>Zn(2+)</name>
        <dbReference type="ChEBI" id="CHEBI:29105"/>
        <note>catalytic</note>
    </ligand>
</feature>
<feature type="binding site" evidence="15">
    <location>
        <position position="161"/>
    </location>
    <ligand>
        <name>NADP(+)</name>
        <dbReference type="ChEBI" id="CHEBI:58349"/>
    </ligand>
</feature>
<keyword evidence="6 13" id="KW-0686">Riboflavin biosynthesis</keyword>
<evidence type="ECO:0000256" key="12">
    <source>
        <dbReference type="ARBA" id="ARBA00023268"/>
    </source>
</evidence>
<dbReference type="PROSITE" id="PS51747">
    <property type="entry name" value="CYT_DCMP_DEAMINASES_2"/>
    <property type="match status" value="1"/>
</dbReference>
<evidence type="ECO:0000256" key="4">
    <source>
        <dbReference type="ARBA" id="ARBA00005259"/>
    </source>
</evidence>
<feature type="binding site" evidence="15">
    <location>
        <position position="177"/>
    </location>
    <ligand>
        <name>NADP(+)</name>
        <dbReference type="ChEBI" id="CHEBI:58349"/>
    </ligand>
</feature>
<dbReference type="FunFam" id="3.40.140.10:FF:000025">
    <property type="entry name" value="Riboflavin biosynthesis protein RibD"/>
    <property type="match status" value="1"/>
</dbReference>
<dbReference type="GO" id="GO:0008835">
    <property type="term" value="F:diaminohydroxyphosphoribosylaminopyrimidine deaminase activity"/>
    <property type="evidence" value="ECO:0007669"/>
    <property type="project" value="UniProtKB-EC"/>
</dbReference>
<feature type="binding site" evidence="15">
    <location>
        <position position="214"/>
    </location>
    <ligand>
        <name>substrate</name>
    </ligand>
</feature>
<evidence type="ECO:0000256" key="2">
    <source>
        <dbReference type="ARBA" id="ARBA00004882"/>
    </source>
</evidence>
<evidence type="ECO:0000256" key="5">
    <source>
        <dbReference type="ARBA" id="ARBA00007417"/>
    </source>
</evidence>
<comment type="cofactor">
    <cofactor evidence="13 16">
        <name>Zn(2+)</name>
        <dbReference type="ChEBI" id="CHEBI:29105"/>
    </cofactor>
    <text evidence="13 16">Binds 1 zinc ion.</text>
</comment>
<dbReference type="InterPro" id="IPR004794">
    <property type="entry name" value="Eubact_RibD"/>
</dbReference>
<dbReference type="SUPFAM" id="SSF53597">
    <property type="entry name" value="Dihydrofolate reductase-like"/>
    <property type="match status" value="1"/>
</dbReference>
<dbReference type="Pfam" id="PF00383">
    <property type="entry name" value="dCMP_cyt_deam_1"/>
    <property type="match status" value="1"/>
</dbReference>
<evidence type="ECO:0000259" key="17">
    <source>
        <dbReference type="PROSITE" id="PS51747"/>
    </source>
</evidence>
<dbReference type="InterPro" id="IPR024072">
    <property type="entry name" value="DHFR-like_dom_sf"/>
</dbReference>
<feature type="binding site" evidence="15">
    <location>
        <position position="207"/>
    </location>
    <ligand>
        <name>NADP(+)</name>
        <dbReference type="ChEBI" id="CHEBI:58349"/>
    </ligand>
</feature>
<dbReference type="AlphaFoldDB" id="A0A1M5L2W5"/>
<dbReference type="InterPro" id="IPR016193">
    <property type="entry name" value="Cytidine_deaminase-like"/>
</dbReference>
<evidence type="ECO:0000256" key="3">
    <source>
        <dbReference type="ARBA" id="ARBA00004910"/>
    </source>
</evidence>
<reference evidence="19" key="1">
    <citation type="submission" date="2016-11" db="EMBL/GenBank/DDBJ databases">
        <authorList>
            <person name="Varghese N."/>
            <person name="Submissions S."/>
        </authorList>
    </citation>
    <scope>NUCLEOTIDE SEQUENCE [LARGE SCALE GENOMIC DNA]</scope>
    <source>
        <strain evidence="19">CGMCC 1.8995</strain>
    </source>
</reference>
<dbReference type="GO" id="GO:0008270">
    <property type="term" value="F:zinc ion binding"/>
    <property type="evidence" value="ECO:0007669"/>
    <property type="project" value="InterPro"/>
</dbReference>
<feature type="binding site" evidence="15">
    <location>
        <position position="238"/>
    </location>
    <ligand>
        <name>NADP(+)</name>
        <dbReference type="ChEBI" id="CHEBI:58349"/>
    </ligand>
</feature>
<evidence type="ECO:0000313" key="19">
    <source>
        <dbReference type="Proteomes" id="UP000184520"/>
    </source>
</evidence>
<keyword evidence="10 13" id="KW-0521">NADP</keyword>
<evidence type="ECO:0000256" key="10">
    <source>
        <dbReference type="ARBA" id="ARBA00022857"/>
    </source>
</evidence>
<dbReference type="GO" id="GO:0009231">
    <property type="term" value="P:riboflavin biosynthetic process"/>
    <property type="evidence" value="ECO:0007669"/>
    <property type="project" value="UniProtKB-UniPathway"/>
</dbReference>
<evidence type="ECO:0000256" key="11">
    <source>
        <dbReference type="ARBA" id="ARBA00023002"/>
    </source>
</evidence>
<dbReference type="CDD" id="cd01284">
    <property type="entry name" value="Riboflavin_deaminase-reductase"/>
    <property type="match status" value="1"/>
</dbReference>
<dbReference type="PANTHER" id="PTHR38011">
    <property type="entry name" value="DIHYDROFOLATE REDUCTASE FAMILY PROTEIN (AFU_ORTHOLOGUE AFUA_8G06820)"/>
    <property type="match status" value="1"/>
</dbReference>
<comment type="pathway">
    <text evidence="3 13">Cofactor biosynthesis; riboflavin biosynthesis; 5-amino-6-(D-ribitylamino)uracil from GTP: step 3/4.</text>
</comment>
<dbReference type="NCBIfam" id="TIGR00326">
    <property type="entry name" value="eubact_ribD"/>
    <property type="match status" value="1"/>
</dbReference>
<dbReference type="PANTHER" id="PTHR38011:SF7">
    <property type="entry name" value="2,5-DIAMINO-6-RIBOSYLAMINO-4(3H)-PYRIMIDINONE 5'-PHOSPHATE REDUCTASE"/>
    <property type="match status" value="1"/>
</dbReference>
<dbReference type="OrthoDB" id="9800865at2"/>
<evidence type="ECO:0000256" key="16">
    <source>
        <dbReference type="PIRSR" id="PIRSR006769-3"/>
    </source>
</evidence>
<keyword evidence="19" id="KW-1185">Reference proteome</keyword>
<feature type="active site" description="Proton donor" evidence="14">
    <location>
        <position position="59"/>
    </location>
</feature>
<comment type="catalytic activity">
    <reaction evidence="13">
        <text>5-amino-6-(5-phospho-D-ribitylamino)uracil + NADP(+) = 5-amino-6-(5-phospho-D-ribosylamino)uracil + NADPH + H(+)</text>
        <dbReference type="Rhea" id="RHEA:17845"/>
        <dbReference type="ChEBI" id="CHEBI:15378"/>
        <dbReference type="ChEBI" id="CHEBI:57783"/>
        <dbReference type="ChEBI" id="CHEBI:58349"/>
        <dbReference type="ChEBI" id="CHEBI:58421"/>
        <dbReference type="ChEBI" id="CHEBI:58453"/>
        <dbReference type="EC" id="1.1.1.193"/>
    </reaction>
</comment>
<comment type="similarity">
    <text evidence="5 13">In the C-terminal section; belongs to the HTP reductase family.</text>
</comment>
<keyword evidence="7 13" id="KW-0479">Metal-binding</keyword>
<dbReference type="Gene3D" id="3.40.430.10">
    <property type="entry name" value="Dihydrofolate Reductase, subunit A"/>
    <property type="match status" value="1"/>
</dbReference>
<feature type="binding site" evidence="15">
    <location>
        <position position="211"/>
    </location>
    <ligand>
        <name>substrate</name>
    </ligand>
</feature>
<feature type="binding site" evidence="16">
    <location>
        <position position="82"/>
    </location>
    <ligand>
        <name>Zn(2+)</name>
        <dbReference type="ChEBI" id="CHEBI:29105"/>
        <note>catalytic</note>
    </ligand>
</feature>
<dbReference type="EC" id="3.5.4.26" evidence="13"/>
<feature type="domain" description="CMP/dCMP-type deaminase" evidence="17">
    <location>
        <begin position="8"/>
        <end position="130"/>
    </location>
</feature>
<dbReference type="Pfam" id="PF01872">
    <property type="entry name" value="RibD_C"/>
    <property type="match status" value="1"/>
</dbReference>
<feature type="binding site" evidence="15">
    <location>
        <position position="305"/>
    </location>
    <ligand>
        <name>substrate</name>
    </ligand>
</feature>
<dbReference type="PIRSF" id="PIRSF006769">
    <property type="entry name" value="RibD"/>
    <property type="match status" value="1"/>
</dbReference>
<evidence type="ECO:0000256" key="1">
    <source>
        <dbReference type="ARBA" id="ARBA00002151"/>
    </source>
</evidence>
<dbReference type="InterPro" id="IPR050765">
    <property type="entry name" value="Riboflavin_Biosynth_HTPR"/>
</dbReference>
<evidence type="ECO:0000256" key="13">
    <source>
        <dbReference type="PIRNR" id="PIRNR006769"/>
    </source>
</evidence>
<evidence type="ECO:0000256" key="8">
    <source>
        <dbReference type="ARBA" id="ARBA00022801"/>
    </source>
</evidence>
<sequence>MSNPFPLHSDEYWMAMAIQQARRGLYTTSPNPRVGCVIVKDNTLIGAGAHLQAGTPHAEVHALQDAGNEAQGATAYVTLEPCSHTGRTPPCAEALVKANVARVVVAMTDPNPLVSGRGIKRLQDAGIAVTQGVLTQSAEALNPGFIKRMTCGRPWVRAKLACSLDGKIALANGVSQWITGPAARQDVQRFRAQSCAVLTGSGTVKADNPSLLVRPEQANFSDYPLTQCRQPLRVVIDTRQQLTPDLAMFNDGQPVLLVVNGQLKHEFSDAVTVIPAKLDAASQKVSLTWLLDELGRQGLNELWLEAGAGLAGAFLDQHLVDELIVYQAPKVLGDKGVSMLTLPDYQQINEAPHLKMTDLRHIAEDIRMTYRVMTPDTHAAAG</sequence>
<proteinExistence type="inferred from homology"/>
<name>A0A1M5L2W5_9ALTE</name>
<dbReference type="Proteomes" id="UP000184520">
    <property type="component" value="Unassembled WGS sequence"/>
</dbReference>
<feature type="binding site" evidence="15">
    <location>
        <begin position="307"/>
        <end position="313"/>
    </location>
    <ligand>
        <name>NADP(+)</name>
        <dbReference type="ChEBI" id="CHEBI:58349"/>
    </ligand>
</feature>
<evidence type="ECO:0000256" key="15">
    <source>
        <dbReference type="PIRSR" id="PIRSR006769-2"/>
    </source>
</evidence>
<gene>
    <name evidence="18" type="ORF">SAMN05216361_2501</name>
</gene>
<accession>A0A1M5L2W5</accession>
<dbReference type="Gene3D" id="3.40.140.10">
    <property type="entry name" value="Cytidine Deaminase, domain 2"/>
    <property type="match status" value="1"/>
</dbReference>
<keyword evidence="8 13" id="KW-0378">Hydrolase</keyword>
<dbReference type="STRING" id="634436.SAMN05216361_2501"/>
<keyword evidence="9 13" id="KW-0862">Zinc</keyword>
<comment type="pathway">
    <text evidence="2 13">Cofactor biosynthesis; riboflavin biosynthesis; 5-amino-6-(D-ribitylamino)uracil from GTP: step 2/4.</text>
</comment>
<dbReference type="UniPathway" id="UPA00275">
    <property type="reaction ID" value="UER00401"/>
</dbReference>
<dbReference type="GO" id="GO:0008703">
    <property type="term" value="F:5-amino-6-(5-phosphoribosylamino)uracil reductase activity"/>
    <property type="evidence" value="ECO:0007669"/>
    <property type="project" value="UniProtKB-EC"/>
</dbReference>
<evidence type="ECO:0000256" key="14">
    <source>
        <dbReference type="PIRSR" id="PIRSR006769-1"/>
    </source>
</evidence>
<evidence type="ECO:0000256" key="6">
    <source>
        <dbReference type="ARBA" id="ARBA00022619"/>
    </source>
</evidence>
<dbReference type="InterPro" id="IPR002734">
    <property type="entry name" value="RibDG_C"/>
</dbReference>